<comment type="caution">
    <text evidence="3">The sequence shown here is derived from an EMBL/GenBank/DDBJ whole genome shotgun (WGS) entry which is preliminary data.</text>
</comment>
<dbReference type="EMBL" id="LDAU01000182">
    <property type="protein sequence ID" value="KRX00770.1"/>
    <property type="molecule type" value="Genomic_DNA"/>
</dbReference>
<keyword evidence="4" id="KW-1185">Reference proteome</keyword>
<reference evidence="3 4" key="1">
    <citation type="journal article" date="2015" name="Sci. Rep.">
        <title>Genome of the facultative scuticociliatosis pathogen Pseudocohnilembus persalinus provides insight into its virulence through horizontal gene transfer.</title>
        <authorList>
            <person name="Xiong J."/>
            <person name="Wang G."/>
            <person name="Cheng J."/>
            <person name="Tian M."/>
            <person name="Pan X."/>
            <person name="Warren A."/>
            <person name="Jiang C."/>
            <person name="Yuan D."/>
            <person name="Miao W."/>
        </authorList>
    </citation>
    <scope>NUCLEOTIDE SEQUENCE [LARGE SCALE GENOMIC DNA]</scope>
    <source>
        <strain evidence="3">36N120E</strain>
    </source>
</reference>
<protein>
    <recommendedName>
        <fullName evidence="5">Transmembrane protein</fullName>
    </recommendedName>
</protein>
<accession>A0A0V0QEY8</accession>
<keyword evidence="2" id="KW-0472">Membrane</keyword>
<evidence type="ECO:0000256" key="1">
    <source>
        <dbReference type="SAM" id="MobiDB-lite"/>
    </source>
</evidence>
<proteinExistence type="predicted"/>
<feature type="compositionally biased region" description="Polar residues" evidence="1">
    <location>
        <begin position="192"/>
        <end position="204"/>
    </location>
</feature>
<evidence type="ECO:0000313" key="4">
    <source>
        <dbReference type="Proteomes" id="UP000054937"/>
    </source>
</evidence>
<keyword evidence="2" id="KW-0812">Transmembrane</keyword>
<feature type="region of interest" description="Disordered" evidence="1">
    <location>
        <begin position="146"/>
        <end position="212"/>
    </location>
</feature>
<dbReference type="Proteomes" id="UP000054937">
    <property type="component" value="Unassembled WGS sequence"/>
</dbReference>
<feature type="transmembrane region" description="Helical" evidence="2">
    <location>
        <begin position="107"/>
        <end position="135"/>
    </location>
</feature>
<name>A0A0V0QEY8_PSEPJ</name>
<organism evidence="3 4">
    <name type="scientific">Pseudocohnilembus persalinus</name>
    <name type="common">Ciliate</name>
    <dbReference type="NCBI Taxonomy" id="266149"/>
    <lineage>
        <taxon>Eukaryota</taxon>
        <taxon>Sar</taxon>
        <taxon>Alveolata</taxon>
        <taxon>Ciliophora</taxon>
        <taxon>Intramacronucleata</taxon>
        <taxon>Oligohymenophorea</taxon>
        <taxon>Scuticociliatia</taxon>
        <taxon>Philasterida</taxon>
        <taxon>Pseudocohnilembidae</taxon>
        <taxon>Pseudocohnilembus</taxon>
    </lineage>
</organism>
<evidence type="ECO:0008006" key="5">
    <source>
        <dbReference type="Google" id="ProtNLM"/>
    </source>
</evidence>
<feature type="transmembrane region" description="Helical" evidence="2">
    <location>
        <begin position="18"/>
        <end position="36"/>
    </location>
</feature>
<feature type="transmembrane region" description="Helical" evidence="2">
    <location>
        <begin position="79"/>
        <end position="101"/>
    </location>
</feature>
<feature type="transmembrane region" description="Helical" evidence="2">
    <location>
        <begin position="48"/>
        <end position="67"/>
    </location>
</feature>
<keyword evidence="2" id="KW-1133">Transmembrane helix</keyword>
<evidence type="ECO:0000256" key="2">
    <source>
        <dbReference type="SAM" id="Phobius"/>
    </source>
</evidence>
<dbReference type="InParanoid" id="A0A0V0QEY8"/>
<feature type="compositionally biased region" description="Low complexity" evidence="1">
    <location>
        <begin position="175"/>
        <end position="191"/>
    </location>
</feature>
<gene>
    <name evidence="3" type="ORF">PPERSA_03030</name>
</gene>
<sequence>MATPITLEGLEIQQKLQFLYIIFIVLCIATIPLSMFKLAEGFSELVPFLQDLICCACGLLLTILTFRHPLVNIPPVSKLVASICFLCASGFSVFVGFLTFGNSTTKAIPYLCFFFMVLPSIVGGIILFNFIPVFLESFQLAKNIKQKDGKDNQNQDPSGGTQNSNQQYENEKYENNQNTQQTVTIQDQNQTEVSLNDNNLQENLNPDHEPSM</sequence>
<evidence type="ECO:0000313" key="3">
    <source>
        <dbReference type="EMBL" id="KRX00770.1"/>
    </source>
</evidence>
<dbReference type="AlphaFoldDB" id="A0A0V0QEY8"/>